<evidence type="ECO:0000256" key="7">
    <source>
        <dbReference type="ARBA" id="ARBA00023157"/>
    </source>
</evidence>
<evidence type="ECO:0000256" key="1">
    <source>
        <dbReference type="ARBA" id="ARBA00006249"/>
    </source>
</evidence>
<keyword evidence="2" id="KW-0719">Serine esterase</keyword>
<keyword evidence="4 8" id="KW-0732">Signal</keyword>
<evidence type="ECO:0000313" key="9">
    <source>
        <dbReference type="EMBL" id="AMY07831.1"/>
    </source>
</evidence>
<dbReference type="Pfam" id="PF07519">
    <property type="entry name" value="Tannase"/>
    <property type="match status" value="1"/>
</dbReference>
<dbReference type="PATRIC" id="fig|1813736.3.peg.1059"/>
<keyword evidence="7" id="KW-1015">Disulfide bond</keyword>
<reference evidence="9 10" key="1">
    <citation type="journal article" date="2016" name="Genome Announc.">
        <title>First Complete Genome Sequence of a Subdivision 6 Acidobacterium Strain.</title>
        <authorList>
            <person name="Huang S."/>
            <person name="Vieira S."/>
            <person name="Bunk B."/>
            <person name="Riedel T."/>
            <person name="Sproer C."/>
            <person name="Overmann J."/>
        </authorList>
    </citation>
    <scope>NUCLEOTIDE SEQUENCE [LARGE SCALE GENOMIC DNA]</scope>
    <source>
        <strain evidence="10">DSM 100886 HEG_-6_39</strain>
    </source>
</reference>
<keyword evidence="10" id="KW-1185">Reference proteome</keyword>
<feature type="chain" id="PRO_5007511372" evidence="8">
    <location>
        <begin position="21"/>
        <end position="529"/>
    </location>
</feature>
<reference evidence="10" key="2">
    <citation type="submission" date="2016-04" db="EMBL/GenBank/DDBJ databases">
        <title>First Complete Genome Sequence of a Subdivision 6 Acidobacterium.</title>
        <authorList>
            <person name="Huang S."/>
            <person name="Vieira S."/>
            <person name="Bunk B."/>
            <person name="Riedel T."/>
            <person name="Sproeer C."/>
            <person name="Overmann J."/>
        </authorList>
    </citation>
    <scope>NUCLEOTIDE SEQUENCE [LARGE SCALE GENOMIC DNA]</scope>
    <source>
        <strain evidence="10">DSM 100886 HEG_-6_39</strain>
    </source>
</reference>
<keyword evidence="6" id="KW-0106">Calcium</keyword>
<dbReference type="EMBL" id="CP015136">
    <property type="protein sequence ID" value="AMY07831.1"/>
    <property type="molecule type" value="Genomic_DNA"/>
</dbReference>
<keyword evidence="3" id="KW-0479">Metal-binding</keyword>
<dbReference type="AlphaFoldDB" id="A0A143PH31"/>
<evidence type="ECO:0000313" key="10">
    <source>
        <dbReference type="Proteomes" id="UP000076079"/>
    </source>
</evidence>
<dbReference type="RefSeq" id="WP_110169735.1">
    <property type="nucleotide sequence ID" value="NZ_CP015136.1"/>
</dbReference>
<keyword evidence="5" id="KW-0378">Hydrolase</keyword>
<feature type="signal peptide" evidence="8">
    <location>
        <begin position="1"/>
        <end position="20"/>
    </location>
</feature>
<protein>
    <submittedName>
        <fullName evidence="9">Tannase and feruloyl esterase</fullName>
    </submittedName>
</protein>
<organism evidence="9 10">
    <name type="scientific">Luteitalea pratensis</name>
    <dbReference type="NCBI Taxonomy" id="1855912"/>
    <lineage>
        <taxon>Bacteria</taxon>
        <taxon>Pseudomonadati</taxon>
        <taxon>Acidobacteriota</taxon>
        <taxon>Vicinamibacteria</taxon>
        <taxon>Vicinamibacterales</taxon>
        <taxon>Vicinamibacteraceae</taxon>
        <taxon>Luteitalea</taxon>
    </lineage>
</organism>
<evidence type="ECO:0000256" key="5">
    <source>
        <dbReference type="ARBA" id="ARBA00022801"/>
    </source>
</evidence>
<dbReference type="GO" id="GO:0046872">
    <property type="term" value="F:metal ion binding"/>
    <property type="evidence" value="ECO:0007669"/>
    <property type="project" value="UniProtKB-KW"/>
</dbReference>
<dbReference type="PANTHER" id="PTHR33938">
    <property type="entry name" value="FERULOYL ESTERASE B-RELATED"/>
    <property type="match status" value="1"/>
</dbReference>
<dbReference type="Gene3D" id="3.40.50.1820">
    <property type="entry name" value="alpha/beta hydrolase"/>
    <property type="match status" value="1"/>
</dbReference>
<dbReference type="InterPro" id="IPR029058">
    <property type="entry name" value="AB_hydrolase_fold"/>
</dbReference>
<comment type="similarity">
    <text evidence="1">Belongs to the tannase family.</text>
</comment>
<evidence type="ECO:0000256" key="6">
    <source>
        <dbReference type="ARBA" id="ARBA00022837"/>
    </source>
</evidence>
<proteinExistence type="inferred from homology"/>
<dbReference type="Proteomes" id="UP000076079">
    <property type="component" value="Chromosome"/>
</dbReference>
<dbReference type="KEGG" id="abac:LuPra_01012"/>
<gene>
    <name evidence="9" type="ORF">LuPra_01012</name>
</gene>
<name>A0A143PH31_LUTPR</name>
<dbReference type="OrthoDB" id="176867at2"/>
<accession>A0A143PH31</accession>
<evidence type="ECO:0000256" key="2">
    <source>
        <dbReference type="ARBA" id="ARBA00022487"/>
    </source>
</evidence>
<dbReference type="GO" id="GO:0052689">
    <property type="term" value="F:carboxylic ester hydrolase activity"/>
    <property type="evidence" value="ECO:0007669"/>
    <property type="project" value="UniProtKB-KW"/>
</dbReference>
<dbReference type="SUPFAM" id="SSF53474">
    <property type="entry name" value="alpha/beta-Hydrolases"/>
    <property type="match status" value="1"/>
</dbReference>
<evidence type="ECO:0000256" key="4">
    <source>
        <dbReference type="ARBA" id="ARBA00022729"/>
    </source>
</evidence>
<dbReference type="InterPro" id="IPR011118">
    <property type="entry name" value="Tannase/feruloyl_esterase"/>
</dbReference>
<evidence type="ECO:0000256" key="3">
    <source>
        <dbReference type="ARBA" id="ARBA00022723"/>
    </source>
</evidence>
<dbReference type="STRING" id="1855912.LuPra_01012"/>
<dbReference type="PANTHER" id="PTHR33938:SF15">
    <property type="entry name" value="FERULOYL ESTERASE B-RELATED"/>
    <property type="match status" value="1"/>
</dbReference>
<evidence type="ECO:0000256" key="8">
    <source>
        <dbReference type="SAM" id="SignalP"/>
    </source>
</evidence>
<sequence precursor="true">MSRGRLLCVFALSLMSPVGAVTPAAAATSGADLAALTIPTVTIRSAAMIEAGPFTPPASQAALTLPAFCRVEATARPTSDSEINLEVWLPPAAAWNGKFQGVGNGGYQGSISYAAMATALRRGYATASTDTGHTGDDMKFGEGHPEKVIDYGYRAIHVMTETANLIVRNAMGRFADKSYFVGCSAGGHQAMSEVQRFPADYDGIVAGHPAHNRIRQPFGFVWSWMATHDTDGAPLLTRAKLQLVTRAVVDACDALDGLTDGLIDDPRRCQFDPARLTCQPGADEAMCLTVTQVEAIDKVYAGVKNPRTGEQIFTGWPRGSEAFGNSPNQGWGQYLIDPREPSRVGLFRYFLFADPRWDARTLDYDRDLAYAEQRLAHLHAVDRDLTPFKARGNKLIMYTGWMDPIVPPQDAAEYYESVARTMGGYDKTKSFFRLFTAPGMGHCSGGPGPNQFDALGALEQWVEKGIAPDTLVATHSTNGAIDRSRPLCPYPQVARYKGAGSIDQAANFACIAVSTAASKRAARPTGGSR</sequence>